<dbReference type="FunFam" id="3.40.190.10:FF:000103">
    <property type="entry name" value="Glutamate receptor"/>
    <property type="match status" value="1"/>
</dbReference>
<dbReference type="InterPro" id="IPR019594">
    <property type="entry name" value="Glu/Gly-bd"/>
</dbReference>
<dbReference type="SUPFAM" id="SSF53850">
    <property type="entry name" value="Periplasmic binding protein-like II"/>
    <property type="match status" value="1"/>
</dbReference>
<keyword evidence="5 17" id="KW-0812">Transmembrane</keyword>
<name>A0AAV8H7B3_9POAL</name>
<evidence type="ECO:0000256" key="6">
    <source>
        <dbReference type="ARBA" id="ARBA00022729"/>
    </source>
</evidence>
<dbReference type="GO" id="GO:0016020">
    <property type="term" value="C:membrane"/>
    <property type="evidence" value="ECO:0007669"/>
    <property type="project" value="UniProtKB-SubCell"/>
</dbReference>
<feature type="domain" description="Ionotropic glutamate receptor C-terminal" evidence="18">
    <location>
        <begin position="454"/>
        <end position="804"/>
    </location>
</feature>
<comment type="subunit">
    <text evidence="3">May form heteromers.</text>
</comment>
<reference evidence="19" key="1">
    <citation type="submission" date="2022-08" db="EMBL/GenBank/DDBJ databases">
        <authorList>
            <person name="Marques A."/>
        </authorList>
    </citation>
    <scope>NUCLEOTIDE SEQUENCE</scope>
    <source>
        <strain evidence="19">RhyPub2mFocal</strain>
        <tissue evidence="19">Leaves</tissue>
    </source>
</reference>
<sequence>MLMKKIPCTNLYQYLSLCFIILTSQVVLIKAQRTIDVGALLDFTSPRGRAGQAAISIALEDFYALNANYSTRLAVHVRDCKQDDISAASAAIDLLKNIRVQAIIGPRTSTQAKFVSDLGNQTHIPIISYSATSPTLSSDHTPFFLRTTVNDSSQVGAITAIVSHFGWHEAVPVYEDSDFGMGMIPYLVDSLQEINTQVPYRSVIHSYATDEQIKLELLKLKTMPTRVFIVHMMSDLAARIFSKASENDMMSAGYIWIITDSIANVIDSIGPLAINSMQGVIGVRPYIESTKKIADFTRSLKSRLRQENPNIDLPEPTVYDLWAYDTVWAVAMAVENAHLPDENEWVSQIGENSTDLGRLSVFKTGTRLLNLILDTAFDGIAGKFHLVDRQLQSSNFEIVNVIGKSYQQLGFWTTQVGFASTPTFTASSVLKPVIWPGHSTATPKGWQIPTAGKKLRVGVPLKDGFQQFVKIERNKVTNQTTVTGYCIDMFDAVMQSLPYYVPYEYVALEDGDGPSNLTYTQMVEGVYLKKYDAFVGDTTIIANRSLFVDFTLPYTDTGVQMVVPIRDKRSTSMWIFLKPLEDDLWLAIILLFAYTGFVVWLIEHRSNVEFGGTRKQQLLNISFFSFFTFLGIPKERVLNNLSKFAVINWMLVAWLLEKNYSASLTSMMTVQRLQPTVSDINVLLKSGEFIGYQHQSFVEDLLKSLNFDENKLRSYSSSDQYAEALSKGSANGGVAAIFDEIPFLNLLITEHCNQYAMVGRIYKTGGFGFVFQKGSPLVPDVSRAILNVTEGDKIVEINRAWFGDDVSCSTQENTFNYDRLSFRSFRGVFLITAVLWGLALFISVVLFLLKKISAENISTKVRNVEVLPFSEHKEGDQVASSTEVINYAHEDDVGENWGTNKINVSQKVAFQAEELSYPEASC</sequence>
<evidence type="ECO:0000256" key="5">
    <source>
        <dbReference type="ARBA" id="ARBA00022692"/>
    </source>
</evidence>
<dbReference type="PRINTS" id="PR01176">
    <property type="entry name" value="GABABRECEPTR"/>
</dbReference>
<dbReference type="InterPro" id="IPR044440">
    <property type="entry name" value="GABAb_receptor_plant_PBP1"/>
</dbReference>
<evidence type="ECO:0000256" key="12">
    <source>
        <dbReference type="ARBA" id="ARBA00023286"/>
    </source>
</evidence>
<dbReference type="EMBL" id="JAMFTS010000001">
    <property type="protein sequence ID" value="KAJ4813619.1"/>
    <property type="molecule type" value="Genomic_DNA"/>
</dbReference>
<keyword evidence="12 15" id="KW-1071">Ligand-gated ion channel</keyword>
<organism evidence="19 20">
    <name type="scientific">Rhynchospora pubera</name>
    <dbReference type="NCBI Taxonomy" id="906938"/>
    <lineage>
        <taxon>Eukaryota</taxon>
        <taxon>Viridiplantae</taxon>
        <taxon>Streptophyta</taxon>
        <taxon>Embryophyta</taxon>
        <taxon>Tracheophyta</taxon>
        <taxon>Spermatophyta</taxon>
        <taxon>Magnoliopsida</taxon>
        <taxon>Liliopsida</taxon>
        <taxon>Poales</taxon>
        <taxon>Cyperaceae</taxon>
        <taxon>Cyperoideae</taxon>
        <taxon>Rhynchosporeae</taxon>
        <taxon>Rhynchospora</taxon>
    </lineage>
</organism>
<dbReference type="SMART" id="SM00079">
    <property type="entry name" value="PBPe"/>
    <property type="match status" value="1"/>
</dbReference>
<keyword evidence="8 15" id="KW-0406">Ion transport</keyword>
<evidence type="ECO:0000256" key="15">
    <source>
        <dbReference type="PIRNR" id="PIRNR037090"/>
    </source>
</evidence>
<accession>A0AAV8H7B3</accession>
<dbReference type="SUPFAM" id="SSF53822">
    <property type="entry name" value="Periplasmic binding protein-like I"/>
    <property type="match status" value="1"/>
</dbReference>
<comment type="similarity">
    <text evidence="2 15">Belongs to the glutamate-gated ion channel (TC 1.A.10.1) family.</text>
</comment>
<dbReference type="CDD" id="cd19990">
    <property type="entry name" value="PBP1_GABAb_receptor_plant"/>
    <property type="match status" value="1"/>
</dbReference>
<evidence type="ECO:0000256" key="3">
    <source>
        <dbReference type="ARBA" id="ARBA00011095"/>
    </source>
</evidence>
<dbReference type="Pfam" id="PF01094">
    <property type="entry name" value="ANF_receptor"/>
    <property type="match status" value="1"/>
</dbReference>
<keyword evidence="4 15" id="KW-0813">Transport</keyword>
<evidence type="ECO:0000256" key="10">
    <source>
        <dbReference type="ARBA" id="ARBA00023170"/>
    </source>
</evidence>
<dbReference type="Gene3D" id="3.40.50.2300">
    <property type="match status" value="3"/>
</dbReference>
<comment type="function">
    <text evidence="15">Glutamate-gated receptor that probably acts as non-selective cation channel.</text>
</comment>
<proteinExistence type="inferred from homology"/>
<dbReference type="InterPro" id="IPR001320">
    <property type="entry name" value="Iontro_rcpt_C"/>
</dbReference>
<dbReference type="PIRSF" id="PIRSF037090">
    <property type="entry name" value="Iontro_Glu-like_rcpt_pln"/>
    <property type="match status" value="1"/>
</dbReference>
<dbReference type="InterPro" id="IPR015683">
    <property type="entry name" value="Ionotropic_Glu_rcpt"/>
</dbReference>
<evidence type="ECO:0000256" key="8">
    <source>
        <dbReference type="ARBA" id="ARBA00023065"/>
    </source>
</evidence>
<evidence type="ECO:0000259" key="18">
    <source>
        <dbReference type="SMART" id="SM00079"/>
    </source>
</evidence>
<dbReference type="Gene3D" id="3.40.190.10">
    <property type="entry name" value="Periplasmic binding protein-like II"/>
    <property type="match status" value="2"/>
</dbReference>
<keyword evidence="10 15" id="KW-0675">Receptor</keyword>
<evidence type="ECO:0000256" key="4">
    <source>
        <dbReference type="ARBA" id="ARBA00022448"/>
    </source>
</evidence>
<evidence type="ECO:0000256" key="7">
    <source>
        <dbReference type="ARBA" id="ARBA00022989"/>
    </source>
</evidence>
<dbReference type="InterPro" id="IPR028082">
    <property type="entry name" value="Peripla_BP_I"/>
</dbReference>
<evidence type="ECO:0000256" key="14">
    <source>
        <dbReference type="ARBA" id="ARBA00049638"/>
    </source>
</evidence>
<dbReference type="AlphaFoldDB" id="A0AAV8H7B3"/>
<comment type="function">
    <text evidence="14">Glutamate-gated receptor that probably acts as a non-selective cation channel. May be involved in light-signal transduction and calcium homeostasis via the regulation of calcium influx into cells.</text>
</comment>
<dbReference type="FunFam" id="3.40.50.2300:FF:000188">
    <property type="entry name" value="Glutamate receptor"/>
    <property type="match status" value="1"/>
</dbReference>
<feature type="disulfide bond" evidence="16">
    <location>
        <begin position="752"/>
        <end position="808"/>
    </location>
</feature>
<dbReference type="CDD" id="cd13686">
    <property type="entry name" value="GluR_Plant"/>
    <property type="match status" value="1"/>
</dbReference>
<keyword evidence="7 17" id="KW-1133">Transmembrane helix</keyword>
<evidence type="ECO:0000256" key="1">
    <source>
        <dbReference type="ARBA" id="ARBA00004141"/>
    </source>
</evidence>
<dbReference type="GO" id="GO:0015276">
    <property type="term" value="F:ligand-gated monoatomic ion channel activity"/>
    <property type="evidence" value="ECO:0007669"/>
    <property type="project" value="InterPro"/>
</dbReference>
<dbReference type="Pfam" id="PF10613">
    <property type="entry name" value="Lig_chan-Glu_bd"/>
    <property type="match status" value="1"/>
</dbReference>
<gene>
    <name evidence="19" type="ORF">LUZ62_026185</name>
</gene>
<evidence type="ECO:0000256" key="13">
    <source>
        <dbReference type="ARBA" id="ARBA00023303"/>
    </source>
</evidence>
<protein>
    <recommendedName>
        <fullName evidence="15">Glutamate receptor</fullName>
    </recommendedName>
</protein>
<feature type="transmembrane region" description="Helical" evidence="17">
    <location>
        <begin position="828"/>
        <end position="849"/>
    </location>
</feature>
<evidence type="ECO:0000256" key="17">
    <source>
        <dbReference type="SAM" id="Phobius"/>
    </source>
</evidence>
<dbReference type="Pfam" id="PF00060">
    <property type="entry name" value="Lig_chan"/>
    <property type="match status" value="1"/>
</dbReference>
<keyword evidence="11" id="KW-0325">Glycoprotein</keyword>
<keyword evidence="6" id="KW-0732">Signal</keyword>
<dbReference type="FunFam" id="3.40.190.10:FF:000195">
    <property type="entry name" value="Glutamate receptor 2.7"/>
    <property type="match status" value="1"/>
</dbReference>
<keyword evidence="16" id="KW-1015">Disulfide bond</keyword>
<keyword evidence="20" id="KW-1185">Reference proteome</keyword>
<dbReference type="PANTHER" id="PTHR34836:SF1">
    <property type="entry name" value="OS09G0428600 PROTEIN"/>
    <property type="match status" value="1"/>
</dbReference>
<evidence type="ECO:0000256" key="11">
    <source>
        <dbReference type="ARBA" id="ARBA00023180"/>
    </source>
</evidence>
<evidence type="ECO:0000256" key="16">
    <source>
        <dbReference type="PIRSR" id="PIRSR037090-50"/>
    </source>
</evidence>
<dbReference type="InterPro" id="IPR001828">
    <property type="entry name" value="ANF_lig-bd_rcpt"/>
</dbReference>
<keyword evidence="9 15" id="KW-0472">Membrane</keyword>
<evidence type="ECO:0000256" key="9">
    <source>
        <dbReference type="ARBA" id="ARBA00023136"/>
    </source>
</evidence>
<comment type="caution">
    <text evidence="19">The sequence shown here is derived from an EMBL/GenBank/DDBJ whole genome shotgun (WGS) entry which is preliminary data.</text>
</comment>
<evidence type="ECO:0000313" key="20">
    <source>
        <dbReference type="Proteomes" id="UP001140206"/>
    </source>
</evidence>
<dbReference type="Proteomes" id="UP001140206">
    <property type="component" value="Chromosome 1"/>
</dbReference>
<dbReference type="InterPro" id="IPR017103">
    <property type="entry name" value="Iontropic_Glu_rcpt_pln"/>
</dbReference>
<feature type="transmembrane region" description="Helical" evidence="17">
    <location>
        <begin position="584"/>
        <end position="602"/>
    </location>
</feature>
<evidence type="ECO:0000256" key="2">
    <source>
        <dbReference type="ARBA" id="ARBA00008685"/>
    </source>
</evidence>
<comment type="subcellular location">
    <subcellularLocation>
        <location evidence="1">Membrane</location>
        <topology evidence="1">Multi-pass membrane protein</topology>
    </subcellularLocation>
</comment>
<dbReference type="PANTHER" id="PTHR34836">
    <property type="entry name" value="OS06G0188250 PROTEIN"/>
    <property type="match status" value="1"/>
</dbReference>
<keyword evidence="13 15" id="KW-0407">Ion channel</keyword>
<evidence type="ECO:0000313" key="19">
    <source>
        <dbReference type="EMBL" id="KAJ4813619.1"/>
    </source>
</evidence>